<feature type="transmembrane region" description="Helical" evidence="2">
    <location>
        <begin position="29"/>
        <end position="52"/>
    </location>
</feature>
<evidence type="ECO:0000313" key="4">
    <source>
        <dbReference type="WBParaSite" id="PTRK_0001785200.1"/>
    </source>
</evidence>
<keyword evidence="2" id="KW-0812">Transmembrane</keyword>
<feature type="transmembrane region" description="Helical" evidence="2">
    <location>
        <begin position="288"/>
        <end position="310"/>
    </location>
</feature>
<dbReference type="Pfam" id="PF13347">
    <property type="entry name" value="MFS_2"/>
    <property type="match status" value="1"/>
</dbReference>
<dbReference type="AlphaFoldDB" id="A0A0N5A765"/>
<feature type="transmembrane region" description="Helical" evidence="2">
    <location>
        <begin position="105"/>
        <end position="123"/>
    </location>
</feature>
<dbReference type="SUPFAM" id="SSF103473">
    <property type="entry name" value="MFS general substrate transporter"/>
    <property type="match status" value="1"/>
</dbReference>
<dbReference type="WBParaSite" id="PTRK_0001785200.1">
    <property type="protein sequence ID" value="PTRK_0001785200.1"/>
    <property type="gene ID" value="PTRK_0001785200"/>
</dbReference>
<keyword evidence="2" id="KW-0472">Membrane</keyword>
<proteinExistence type="inferred from homology"/>
<dbReference type="InterPro" id="IPR039672">
    <property type="entry name" value="MFS_2"/>
</dbReference>
<dbReference type="PANTHER" id="PTHR11328">
    <property type="entry name" value="MAJOR FACILITATOR SUPERFAMILY DOMAIN-CONTAINING PROTEIN"/>
    <property type="match status" value="1"/>
</dbReference>
<dbReference type="Gene3D" id="1.20.1250.20">
    <property type="entry name" value="MFS general substrate transporter like domains"/>
    <property type="match status" value="1"/>
</dbReference>
<feature type="transmembrane region" description="Helical" evidence="2">
    <location>
        <begin position="144"/>
        <end position="161"/>
    </location>
</feature>
<dbReference type="GO" id="GO:0015293">
    <property type="term" value="F:symporter activity"/>
    <property type="evidence" value="ECO:0007669"/>
    <property type="project" value="InterPro"/>
</dbReference>
<evidence type="ECO:0000256" key="2">
    <source>
        <dbReference type="SAM" id="Phobius"/>
    </source>
</evidence>
<keyword evidence="3" id="KW-1185">Reference proteome</keyword>
<organism evidence="3 4">
    <name type="scientific">Parastrongyloides trichosuri</name>
    <name type="common">Possum-specific nematode worm</name>
    <dbReference type="NCBI Taxonomy" id="131310"/>
    <lineage>
        <taxon>Eukaryota</taxon>
        <taxon>Metazoa</taxon>
        <taxon>Ecdysozoa</taxon>
        <taxon>Nematoda</taxon>
        <taxon>Chromadorea</taxon>
        <taxon>Rhabditida</taxon>
        <taxon>Tylenchina</taxon>
        <taxon>Panagrolaimomorpha</taxon>
        <taxon>Strongyloidoidea</taxon>
        <taxon>Strongyloididae</taxon>
        <taxon>Parastrongyloides</taxon>
    </lineage>
</organism>
<sequence length="411" mass="46719">MDGFCTPTIGFLSDGGYIPKAFNKFGRRISWHLIGTIAVAISFPFIFSGCWFCTSPSGWIANGYLLICICLFQFGWAAVQISHLALIPEMTTSQSVRTSMQSFRYAFSMIANVMVFSLLYYLFQTDDKSGIIDESDLKNFSRSSIILTVIGLFTSALFYILTKPHWCVNNMIVTPTTQTTIHIKMSWLCWLKNYQYYLVSILYMLCRLNVNVSQVYFPFYVIITLRMSKSYVAILPLIIYISSFFCSLFIGIPWISRTIGRKATFMFGVFIALLNCVLFFCDQKNLTFILVIFMGIAQSVLLVSSVSLTADLINKNIESGAFVYGSMSLFDKISNGITFQLIEIFNPNCNSRYANVNCSDFYRDILVIIPGVCAFLMFIILLILLPQKIGKRNNDEDNNLLLQHDTNDIIE</sequence>
<keyword evidence="2" id="KW-1133">Transmembrane helix</keyword>
<reference evidence="4" key="1">
    <citation type="submission" date="2017-02" db="UniProtKB">
        <authorList>
            <consortium name="WormBaseParasite"/>
        </authorList>
    </citation>
    <scope>IDENTIFICATION</scope>
</reference>
<dbReference type="GO" id="GO:0008643">
    <property type="term" value="P:carbohydrate transport"/>
    <property type="evidence" value="ECO:0007669"/>
    <property type="project" value="InterPro"/>
</dbReference>
<feature type="transmembrane region" description="Helical" evidence="2">
    <location>
        <begin position="365"/>
        <end position="385"/>
    </location>
</feature>
<feature type="transmembrane region" description="Helical" evidence="2">
    <location>
        <begin position="264"/>
        <end position="281"/>
    </location>
</feature>
<protein>
    <submittedName>
        <fullName evidence="4">MFS domain-containing protein</fullName>
    </submittedName>
</protein>
<name>A0A0N5A765_PARTI</name>
<accession>A0A0N5A765</accession>
<feature type="transmembrane region" description="Helical" evidence="2">
    <location>
        <begin position="64"/>
        <end position="85"/>
    </location>
</feature>
<evidence type="ECO:0000256" key="1">
    <source>
        <dbReference type="ARBA" id="ARBA00008335"/>
    </source>
</evidence>
<dbReference type="PANTHER" id="PTHR11328:SF28">
    <property type="entry name" value="MAJOR FACILITATOR SUPERFAMILY DOMAIN-CONTAINING PROTEIN 12"/>
    <property type="match status" value="1"/>
</dbReference>
<dbReference type="Proteomes" id="UP000038045">
    <property type="component" value="Unplaced"/>
</dbReference>
<comment type="similarity">
    <text evidence="1">Belongs to the major facilitator superfamily.</text>
</comment>
<evidence type="ECO:0000313" key="3">
    <source>
        <dbReference type="Proteomes" id="UP000038045"/>
    </source>
</evidence>
<dbReference type="GO" id="GO:0005886">
    <property type="term" value="C:plasma membrane"/>
    <property type="evidence" value="ECO:0007669"/>
    <property type="project" value="TreeGrafter"/>
</dbReference>
<dbReference type="STRING" id="131310.A0A0N5A765"/>
<feature type="transmembrane region" description="Helical" evidence="2">
    <location>
        <begin position="231"/>
        <end position="252"/>
    </location>
</feature>
<dbReference type="InterPro" id="IPR036259">
    <property type="entry name" value="MFS_trans_sf"/>
</dbReference>